<evidence type="ECO:0000259" key="2">
    <source>
        <dbReference type="PROSITE" id="PS50983"/>
    </source>
</evidence>
<dbReference type="AlphaFoldDB" id="A0A484ZKY1"/>
<dbReference type="SUPFAM" id="SSF53807">
    <property type="entry name" value="Helical backbone' metal receptor"/>
    <property type="match status" value="1"/>
</dbReference>
<dbReference type="PANTHER" id="PTHR30535">
    <property type="entry name" value="VITAMIN B12-BINDING PROTEIN"/>
    <property type="match status" value="1"/>
</dbReference>
<organism evidence="3 4">
    <name type="scientific">Budvicia aquatica</name>
    <dbReference type="NCBI Taxonomy" id="82979"/>
    <lineage>
        <taxon>Bacteria</taxon>
        <taxon>Pseudomonadati</taxon>
        <taxon>Pseudomonadota</taxon>
        <taxon>Gammaproteobacteria</taxon>
        <taxon>Enterobacterales</taxon>
        <taxon>Budviciaceae</taxon>
        <taxon>Budvicia</taxon>
    </lineage>
</organism>
<gene>
    <name evidence="3" type="primary">hmuT_1</name>
    <name evidence="3" type="ORF">NCTC12282_01288</name>
</gene>
<name>A0A484ZKY1_9GAMM</name>
<dbReference type="CDD" id="cd01149">
    <property type="entry name" value="HutB"/>
    <property type="match status" value="1"/>
</dbReference>
<dbReference type="PROSITE" id="PS50983">
    <property type="entry name" value="FE_B12_PBP"/>
    <property type="match status" value="1"/>
</dbReference>
<reference evidence="3 4" key="1">
    <citation type="submission" date="2019-03" db="EMBL/GenBank/DDBJ databases">
        <authorList>
            <consortium name="Pathogen Informatics"/>
        </authorList>
    </citation>
    <scope>NUCLEOTIDE SEQUENCE [LARGE SCALE GENOMIC DNA]</scope>
    <source>
        <strain evidence="3 4">NCTC12282</strain>
    </source>
</reference>
<evidence type="ECO:0000256" key="1">
    <source>
        <dbReference type="SAM" id="SignalP"/>
    </source>
</evidence>
<dbReference type="Pfam" id="PF01497">
    <property type="entry name" value="Peripla_BP_2"/>
    <property type="match status" value="1"/>
</dbReference>
<keyword evidence="1" id="KW-0732">Signal</keyword>
<feature type="domain" description="Fe/B12 periplasmic-binding" evidence="2">
    <location>
        <begin position="44"/>
        <end position="295"/>
    </location>
</feature>
<dbReference type="PANTHER" id="PTHR30535:SF4">
    <property type="entry name" value="HEMIN-BINDING PERIPLASMIC PROTEIN HMUT"/>
    <property type="match status" value="1"/>
</dbReference>
<dbReference type="InterPro" id="IPR050902">
    <property type="entry name" value="ABC_Transporter_SBP"/>
</dbReference>
<sequence>MARPNRNPIATANGVRMILSIARGIVACCALLVLSAQSAQANERIVSIGGDVTEIIYALNAQSELIGRDSTSTYPEAAKALPDIGYMRQLNAEGILSLKPTLILASDQSLPALALEQVRNSGINVVSIPGLPALETVPKKISTVAQALGKEQEGQQLIAHYEQQLAAMPKNKLSTKVLFVMNYSGTTPMAAGQNTAADAIIGFAGGTNAMQGFNKYRPLSQEGIIAAAPELLLLTTAGYESLGGEEKIWQLPGISQTPAGKNRRFLVVDDLASLGFSLKTPEVISTLHKSMEDNR</sequence>
<evidence type="ECO:0000313" key="4">
    <source>
        <dbReference type="Proteomes" id="UP000373449"/>
    </source>
</evidence>
<protein>
    <submittedName>
        <fullName evidence="3">Hemin-binding periplasmic protein hmuT</fullName>
    </submittedName>
</protein>
<dbReference type="Proteomes" id="UP000373449">
    <property type="component" value="Unassembled WGS sequence"/>
</dbReference>
<feature type="chain" id="PRO_5019841102" evidence="1">
    <location>
        <begin position="42"/>
        <end position="295"/>
    </location>
</feature>
<accession>A0A484ZKY1</accession>
<feature type="signal peptide" evidence="1">
    <location>
        <begin position="1"/>
        <end position="41"/>
    </location>
</feature>
<dbReference type="EMBL" id="CAADJA010000002">
    <property type="protein sequence ID" value="VFS46379.1"/>
    <property type="molecule type" value="Genomic_DNA"/>
</dbReference>
<evidence type="ECO:0000313" key="3">
    <source>
        <dbReference type="EMBL" id="VFS46379.1"/>
    </source>
</evidence>
<dbReference type="Gene3D" id="3.40.50.1980">
    <property type="entry name" value="Nitrogenase molybdenum iron protein domain"/>
    <property type="match status" value="2"/>
</dbReference>
<proteinExistence type="predicted"/>
<dbReference type="InterPro" id="IPR002491">
    <property type="entry name" value="ABC_transptr_periplasmic_BD"/>
</dbReference>